<dbReference type="EMBL" id="QSII01000022">
    <property type="protein sequence ID" value="RHC82127.1"/>
    <property type="molecule type" value="Genomic_DNA"/>
</dbReference>
<dbReference type="InterPro" id="IPR045692">
    <property type="entry name" value="DUF6057"/>
</dbReference>
<feature type="transmembrane region" description="Helical" evidence="1">
    <location>
        <begin position="65"/>
        <end position="90"/>
    </location>
</feature>
<protein>
    <recommendedName>
        <fullName evidence="4">Transmembrane protein</fullName>
    </recommendedName>
</protein>
<comment type="caution">
    <text evidence="2">The sequence shown here is derived from an EMBL/GenBank/DDBJ whole genome shotgun (WGS) entry which is preliminary data.</text>
</comment>
<evidence type="ECO:0000313" key="3">
    <source>
        <dbReference type="Proteomes" id="UP000286260"/>
    </source>
</evidence>
<proteinExistence type="predicted"/>
<feature type="transmembrane region" description="Helical" evidence="1">
    <location>
        <begin position="226"/>
        <end position="246"/>
    </location>
</feature>
<accession>A0A3R6DFI5</accession>
<name>A0A3R6DFI5_9BACT</name>
<evidence type="ECO:0000256" key="1">
    <source>
        <dbReference type="SAM" id="Phobius"/>
    </source>
</evidence>
<organism evidence="2 3">
    <name type="scientific">Parabacteroides merdae</name>
    <dbReference type="NCBI Taxonomy" id="46503"/>
    <lineage>
        <taxon>Bacteria</taxon>
        <taxon>Pseudomonadati</taxon>
        <taxon>Bacteroidota</taxon>
        <taxon>Bacteroidia</taxon>
        <taxon>Bacteroidales</taxon>
        <taxon>Tannerellaceae</taxon>
        <taxon>Parabacteroides</taxon>
    </lineage>
</organism>
<dbReference type="AlphaFoldDB" id="A0A3R6DFI5"/>
<dbReference type="Pfam" id="PF19529">
    <property type="entry name" value="DUF6057"/>
    <property type="match status" value="1"/>
</dbReference>
<keyword evidence="1" id="KW-0812">Transmembrane</keyword>
<dbReference type="RefSeq" id="WP_122204791.1">
    <property type="nucleotide sequence ID" value="NZ_QSII01000022.1"/>
</dbReference>
<keyword evidence="1" id="KW-1133">Transmembrane helix</keyword>
<evidence type="ECO:0008006" key="4">
    <source>
        <dbReference type="Google" id="ProtNLM"/>
    </source>
</evidence>
<reference evidence="2 3" key="1">
    <citation type="submission" date="2018-08" db="EMBL/GenBank/DDBJ databases">
        <title>A genome reference for cultivated species of the human gut microbiota.</title>
        <authorList>
            <person name="Zou Y."/>
            <person name="Xue W."/>
            <person name="Luo G."/>
        </authorList>
    </citation>
    <scope>NUCLEOTIDE SEQUENCE [LARGE SCALE GENOMIC DNA]</scope>
    <source>
        <strain evidence="2 3">AM34-17</strain>
    </source>
</reference>
<gene>
    <name evidence="2" type="ORF">DW828_15005</name>
</gene>
<keyword evidence="1" id="KW-0472">Membrane</keyword>
<evidence type="ECO:0000313" key="2">
    <source>
        <dbReference type="EMBL" id="RHC82127.1"/>
    </source>
</evidence>
<feature type="transmembrane region" description="Helical" evidence="1">
    <location>
        <begin position="147"/>
        <end position="175"/>
    </location>
</feature>
<sequence length="586" mass="67998">MNKKDLILNILLFISQIIVFYYFFCYLFPFKEQLQMFQFTSQYLTETLKQAGGVAIYISEFLSQFYVVFWTGPIISALLLTLVALLSSLILKKINSRNDLPLIFLLPWLSLLIISLDYDYYEQGTIAYLFLLLFLWLYTNIKTRIKFIYGICIIPILYGIAGPIVHLFAISALFFEFLTNGKKKYISIIYLLIAALSAIAGTYLGYSRNLTLAFLPEAYCNPLQTVSGIYYAWYALPMTMLLVAYLKRYKEPVSLKGKCIWEGTQWAIMFLLVYQGIFHFGKLDAQHSMKQDYLLRTEQWDLVISEFNHDVLSKRRMCGLNLALAHKGQLSERLLDYPQHGIETLMLHWDQSIYTAQLHSDLYYCMGIISAAQKFAFEAFVSSRSSGNPRMLKRLIETNLITGSYSIADKYIQLLEKTWFYKDWATAHRRFLYNDKAVEEDKILGMKRRCWKAEASAAKLYTDPVSSLINLLPACPDNKAGLAYLTSFLLLNKDIETYKTLQESLYRSPAWRDMTECQQEAIVICSPNDPHFWLEHGVSIKVRNRAIAFMQKVQDISRSGQNPAVALASEYGKTYWYYYMFNMMDK</sequence>
<feature type="transmembrane region" description="Helical" evidence="1">
    <location>
        <begin position="102"/>
        <end position="118"/>
    </location>
</feature>
<feature type="transmembrane region" description="Helical" evidence="1">
    <location>
        <begin position="125"/>
        <end position="141"/>
    </location>
</feature>
<feature type="transmembrane region" description="Helical" evidence="1">
    <location>
        <begin position="6"/>
        <end position="28"/>
    </location>
</feature>
<dbReference type="Proteomes" id="UP000286260">
    <property type="component" value="Unassembled WGS sequence"/>
</dbReference>
<feature type="transmembrane region" description="Helical" evidence="1">
    <location>
        <begin position="187"/>
        <end position="206"/>
    </location>
</feature>